<evidence type="ECO:0000313" key="1">
    <source>
        <dbReference type="EMBL" id="XDG30783.1"/>
    </source>
</evidence>
<reference evidence="1" key="1">
    <citation type="submission" date="2024-06" db="EMBL/GenBank/DDBJ databases">
        <authorList>
            <person name="Yang R."/>
        </authorList>
    </citation>
    <scope>NUCLEOTIDE SEQUENCE</scope>
</reference>
<protein>
    <submittedName>
        <fullName evidence="1">Uncharacterized protein</fullName>
    </submittedName>
</protein>
<organism evidence="1">
    <name type="scientific">Vibrio phage P018-4</name>
    <dbReference type="NCBI Taxonomy" id="3229728"/>
    <lineage>
        <taxon>Viruses</taxon>
        <taxon>Duplodnaviria</taxon>
        <taxon>Heunggongvirae</taxon>
        <taxon>Uroviricota</taxon>
        <taxon>Caudoviricetes</taxon>
    </lineage>
</organism>
<sequence>MKRRDPFTGCEENIESPLEAFHEIKYTIRALREVVYALNIVGLPVAKDIEDVISRVSTLSDLGDKLYMQELNERLAESQESLGLTLTAALEYNLRGDKQ</sequence>
<proteinExistence type="predicted"/>
<name>A0AB39AJ81_9CAUD</name>
<dbReference type="EMBL" id="PP934186">
    <property type="protein sequence ID" value="XDG30783.1"/>
    <property type="molecule type" value="Genomic_DNA"/>
</dbReference>
<accession>A0AB39AJ81</accession>